<keyword evidence="2" id="KW-1185">Reference proteome</keyword>
<dbReference type="RefSeq" id="YP_010360012.1">
    <property type="nucleotide sequence ID" value="NC_062779.1"/>
</dbReference>
<reference evidence="1 2" key="1">
    <citation type="submission" date="2021-04" db="EMBL/GenBank/DDBJ databases">
        <authorList>
            <person name="Shkoporov A.N."/>
            <person name="Stockdale S.R."/>
            <person name="Guerin E."/>
            <person name="Ross R.P."/>
            <person name="Hill C."/>
        </authorList>
    </citation>
    <scope>NUCLEOTIDE SEQUENCE [LARGE SCALE GENOMIC DNA]</scope>
    <source>
        <strain evidence="2">cr2_1</strain>
    </source>
</reference>
<proteinExistence type="predicted"/>
<sequence>MIIRLTVVCTRYNVTMEIQCHKDTECVVSDETIEIKVASDKVRNKIKEFCKFTKVSVKEYPIIHKLVIPRESKKVFAKTFGNR</sequence>
<dbReference type="Proteomes" id="UP000827432">
    <property type="component" value="Segment"/>
</dbReference>
<organism evidence="1 2">
    <name type="scientific">uncultured phage cr2_1</name>
    <dbReference type="NCBI Taxonomy" id="2986394"/>
    <lineage>
        <taxon>Viruses</taxon>
        <taxon>Duplodnaviria</taxon>
        <taxon>Heunggongvirae</taxon>
        <taxon>Uroviricota</taxon>
        <taxon>Caudoviricetes</taxon>
        <taxon>Crassvirales</taxon>
        <taxon>Crevaviridae</taxon>
        <taxon>Coarsevirinae</taxon>
        <taxon>Junduvirus</taxon>
        <taxon>Junduvirus communis</taxon>
    </lineage>
</organism>
<evidence type="ECO:0000313" key="1">
    <source>
        <dbReference type="EMBL" id="QWM90440.1"/>
    </source>
</evidence>
<protein>
    <submittedName>
        <fullName evidence="1">Uncharacterized protein</fullName>
    </submittedName>
</protein>
<dbReference type="GeneID" id="75690742"/>
<evidence type="ECO:0000313" key="2">
    <source>
        <dbReference type="Proteomes" id="UP000827432"/>
    </source>
</evidence>
<gene>
    <name evidence="1" type="primary">gp_26577</name>
</gene>
<dbReference type="KEGG" id="vg:75690742"/>
<dbReference type="EMBL" id="MZ130489">
    <property type="protein sequence ID" value="QWM90440.1"/>
    <property type="molecule type" value="Genomic_DNA"/>
</dbReference>
<name>A0AAE7S2A2_9CAUD</name>
<accession>A0AAE7S2A2</accession>